<evidence type="ECO:0000256" key="3">
    <source>
        <dbReference type="RuleBase" id="RU000682"/>
    </source>
</evidence>
<accession>G0P6L0</accession>
<feature type="DNA-binding region" description="Homeobox" evidence="2">
    <location>
        <begin position="39"/>
        <end position="92"/>
    </location>
</feature>
<gene>
    <name evidence="5" type="ORF">CAEBREN_01022</name>
</gene>
<dbReference type="Proteomes" id="UP000008068">
    <property type="component" value="Unassembled WGS sequence"/>
</dbReference>
<feature type="domain" description="Homeobox" evidence="4">
    <location>
        <begin position="107"/>
        <end position="158"/>
    </location>
</feature>
<reference evidence="6" key="1">
    <citation type="submission" date="2011-07" db="EMBL/GenBank/DDBJ databases">
        <authorList>
            <consortium name="Caenorhabditis brenneri Sequencing and Analysis Consortium"/>
            <person name="Wilson R.K."/>
        </authorList>
    </citation>
    <scope>NUCLEOTIDE SEQUENCE [LARGE SCALE GENOMIC DNA]</scope>
    <source>
        <strain evidence="6">PB2801</strain>
    </source>
</reference>
<evidence type="ECO:0000256" key="2">
    <source>
        <dbReference type="PROSITE-ProRule" id="PRU00108"/>
    </source>
</evidence>
<comment type="subcellular location">
    <subcellularLocation>
        <location evidence="1 2 3">Nucleus</location>
    </subcellularLocation>
</comment>
<dbReference type="GO" id="GO:0005634">
    <property type="term" value="C:nucleus"/>
    <property type="evidence" value="ECO:0007669"/>
    <property type="project" value="UniProtKB-SubCell"/>
</dbReference>
<evidence type="ECO:0000259" key="4">
    <source>
        <dbReference type="PROSITE" id="PS50071"/>
    </source>
</evidence>
<dbReference type="PROSITE" id="PS50071">
    <property type="entry name" value="HOMEOBOX_2"/>
    <property type="match status" value="2"/>
</dbReference>
<dbReference type="Pfam" id="PF00046">
    <property type="entry name" value="Homeodomain"/>
    <property type="match status" value="2"/>
</dbReference>
<keyword evidence="2 3" id="KW-0238">DNA-binding</keyword>
<feature type="DNA-binding region" description="Homeobox" evidence="2">
    <location>
        <begin position="109"/>
        <end position="159"/>
    </location>
</feature>
<dbReference type="AlphaFoldDB" id="G0P6L0"/>
<protein>
    <recommendedName>
        <fullName evidence="4">Homeobox domain-containing protein</fullName>
    </recommendedName>
</protein>
<dbReference type="EMBL" id="GL380100">
    <property type="protein sequence ID" value="EGT46489.1"/>
    <property type="molecule type" value="Genomic_DNA"/>
</dbReference>
<keyword evidence="2 3" id="KW-0539">Nucleus</keyword>
<dbReference type="SUPFAM" id="SSF46689">
    <property type="entry name" value="Homeodomain-like"/>
    <property type="match status" value="2"/>
</dbReference>
<dbReference type="GO" id="GO:0003677">
    <property type="term" value="F:DNA binding"/>
    <property type="evidence" value="ECO:0007669"/>
    <property type="project" value="UniProtKB-UniRule"/>
</dbReference>
<dbReference type="Gene3D" id="1.10.10.60">
    <property type="entry name" value="Homeodomain-like"/>
    <property type="match status" value="2"/>
</dbReference>
<feature type="domain" description="Homeobox" evidence="4">
    <location>
        <begin position="37"/>
        <end position="91"/>
    </location>
</feature>
<organism evidence="6">
    <name type="scientific">Caenorhabditis brenneri</name>
    <name type="common">Nematode worm</name>
    <dbReference type="NCBI Taxonomy" id="135651"/>
    <lineage>
        <taxon>Eukaryota</taxon>
        <taxon>Metazoa</taxon>
        <taxon>Ecdysozoa</taxon>
        <taxon>Nematoda</taxon>
        <taxon>Chromadorea</taxon>
        <taxon>Rhabditida</taxon>
        <taxon>Rhabditina</taxon>
        <taxon>Rhabditomorpha</taxon>
        <taxon>Rhabditoidea</taxon>
        <taxon>Rhabditidae</taxon>
        <taxon>Peloderinae</taxon>
        <taxon>Caenorhabditis</taxon>
    </lineage>
</organism>
<dbReference type="InterPro" id="IPR001356">
    <property type="entry name" value="HD"/>
</dbReference>
<dbReference type="InParanoid" id="G0P6L0"/>
<keyword evidence="6" id="KW-1185">Reference proteome</keyword>
<keyword evidence="2 3" id="KW-0371">Homeobox</keyword>
<sequence length="164" mass="18531">MKALGINVEEKATGPQFATNDVHLAIQALPPLPPPIKGALSGAQNAALDQIFKLRPHLDRLECGALAAKISVPEKKIYDWFWRKRDKMRRDGVPVPPAPPKCGDHFLTEEQYTVLVAEFEKSPVMSAHRENVLTERLGFCGRGVYNWFQAEKLRRKKKTTPKLF</sequence>
<evidence type="ECO:0000313" key="5">
    <source>
        <dbReference type="EMBL" id="EGT46489.1"/>
    </source>
</evidence>
<dbReference type="HOGENOM" id="CLU_1620496_0_0_1"/>
<dbReference type="SMART" id="SM00389">
    <property type="entry name" value="HOX"/>
    <property type="match status" value="2"/>
</dbReference>
<dbReference type="InterPro" id="IPR009057">
    <property type="entry name" value="Homeodomain-like_sf"/>
</dbReference>
<evidence type="ECO:0000256" key="1">
    <source>
        <dbReference type="ARBA" id="ARBA00004123"/>
    </source>
</evidence>
<proteinExistence type="predicted"/>
<evidence type="ECO:0000313" key="6">
    <source>
        <dbReference type="Proteomes" id="UP000008068"/>
    </source>
</evidence>
<name>G0P6L0_CAEBE</name>